<dbReference type="Proteomes" id="UP001597041">
    <property type="component" value="Unassembled WGS sequence"/>
</dbReference>
<comment type="caution">
    <text evidence="1">The sequence shown here is derived from an EMBL/GenBank/DDBJ whole genome shotgun (WGS) entry which is preliminary data.</text>
</comment>
<organism evidence="1 2">
    <name type="scientific">Oceanobacillus locisalsi</name>
    <dbReference type="NCBI Taxonomy" id="546107"/>
    <lineage>
        <taxon>Bacteria</taxon>
        <taxon>Bacillati</taxon>
        <taxon>Bacillota</taxon>
        <taxon>Bacilli</taxon>
        <taxon>Bacillales</taxon>
        <taxon>Bacillaceae</taxon>
        <taxon>Oceanobacillus</taxon>
    </lineage>
</organism>
<evidence type="ECO:0000313" key="2">
    <source>
        <dbReference type="Proteomes" id="UP001597041"/>
    </source>
</evidence>
<proteinExistence type="predicted"/>
<sequence length="55" mass="6338">MNDEREDYQKFDIKAFKGGDNNGVTLSEKNIVADSIFCTLLEISKIKLKKEENEK</sequence>
<accession>A0ABW3NDL1</accession>
<protein>
    <submittedName>
        <fullName evidence="1">Uncharacterized protein</fullName>
    </submittedName>
</protein>
<dbReference type="EMBL" id="JBHTKK010000001">
    <property type="protein sequence ID" value="MFD1064731.1"/>
    <property type="molecule type" value="Genomic_DNA"/>
</dbReference>
<gene>
    <name evidence="1" type="ORF">ACFQ19_01710</name>
</gene>
<dbReference type="RefSeq" id="WP_379590193.1">
    <property type="nucleotide sequence ID" value="NZ_JBHTKK010000001.1"/>
</dbReference>
<name>A0ABW3NDL1_9BACI</name>
<reference evidence="2" key="1">
    <citation type="journal article" date="2019" name="Int. J. Syst. Evol. Microbiol.">
        <title>The Global Catalogue of Microorganisms (GCM) 10K type strain sequencing project: providing services to taxonomists for standard genome sequencing and annotation.</title>
        <authorList>
            <consortium name="The Broad Institute Genomics Platform"/>
            <consortium name="The Broad Institute Genome Sequencing Center for Infectious Disease"/>
            <person name="Wu L."/>
            <person name="Ma J."/>
        </authorList>
    </citation>
    <scope>NUCLEOTIDE SEQUENCE [LARGE SCALE GENOMIC DNA]</scope>
    <source>
        <strain evidence="2">CCUG 56608</strain>
    </source>
</reference>
<evidence type="ECO:0000313" key="1">
    <source>
        <dbReference type="EMBL" id="MFD1064731.1"/>
    </source>
</evidence>
<keyword evidence="2" id="KW-1185">Reference proteome</keyword>